<dbReference type="Gene3D" id="3.30.200.20">
    <property type="entry name" value="Phosphorylase Kinase, domain 1"/>
    <property type="match status" value="1"/>
</dbReference>
<dbReference type="SMART" id="SM00220">
    <property type="entry name" value="S_TKc"/>
    <property type="match status" value="1"/>
</dbReference>
<dbReference type="CDD" id="cd14014">
    <property type="entry name" value="STKc_PknB_like"/>
    <property type="match status" value="1"/>
</dbReference>
<keyword evidence="5 9" id="KW-0418">Kinase</keyword>
<keyword evidence="3" id="KW-0808">Transferase</keyword>
<evidence type="ECO:0000256" key="4">
    <source>
        <dbReference type="ARBA" id="ARBA00022741"/>
    </source>
</evidence>
<proteinExistence type="predicted"/>
<feature type="non-terminal residue" evidence="9">
    <location>
        <position position="284"/>
    </location>
</feature>
<dbReference type="GO" id="GO:0004674">
    <property type="term" value="F:protein serine/threonine kinase activity"/>
    <property type="evidence" value="ECO:0007669"/>
    <property type="project" value="UniProtKB-KW"/>
</dbReference>
<evidence type="ECO:0000313" key="9">
    <source>
        <dbReference type="EMBL" id="MDA0184731.1"/>
    </source>
</evidence>
<evidence type="ECO:0000256" key="5">
    <source>
        <dbReference type="ARBA" id="ARBA00022777"/>
    </source>
</evidence>
<dbReference type="InterPro" id="IPR000719">
    <property type="entry name" value="Prot_kinase_dom"/>
</dbReference>
<accession>A0A9X3SCI5</accession>
<keyword evidence="6 7" id="KW-0067">ATP-binding</keyword>
<comment type="caution">
    <text evidence="9">The sequence shown here is derived from an EMBL/GenBank/DDBJ whole genome shotgun (WGS) entry which is preliminary data.</text>
</comment>
<organism evidence="9 10">
    <name type="scientific">Solirubrobacter phytolaccae</name>
    <dbReference type="NCBI Taxonomy" id="1404360"/>
    <lineage>
        <taxon>Bacteria</taxon>
        <taxon>Bacillati</taxon>
        <taxon>Actinomycetota</taxon>
        <taxon>Thermoleophilia</taxon>
        <taxon>Solirubrobacterales</taxon>
        <taxon>Solirubrobacteraceae</taxon>
        <taxon>Solirubrobacter</taxon>
    </lineage>
</organism>
<gene>
    <name evidence="9" type="ORF">OJ997_30795</name>
</gene>
<feature type="domain" description="Protein kinase" evidence="8">
    <location>
        <begin position="5"/>
        <end position="251"/>
    </location>
</feature>
<dbReference type="Pfam" id="PF00069">
    <property type="entry name" value="Pkinase"/>
    <property type="match status" value="1"/>
</dbReference>
<dbReference type="PROSITE" id="PS00107">
    <property type="entry name" value="PROTEIN_KINASE_ATP"/>
    <property type="match status" value="1"/>
</dbReference>
<dbReference type="InterPro" id="IPR008271">
    <property type="entry name" value="Ser/Thr_kinase_AS"/>
</dbReference>
<dbReference type="GO" id="GO:0005524">
    <property type="term" value="F:ATP binding"/>
    <property type="evidence" value="ECO:0007669"/>
    <property type="project" value="UniProtKB-UniRule"/>
</dbReference>
<sequence>MIPGYRIVREVGRGGMGVVYEAVEEALGRTVALKVVAPERSGEVEFRERFVAESRMAASLDHPNVLPVFGAGESDGTLWLSMRLVDGADLRSLSPLEPARAAAIVAQIGAALDAAHARRLVHRDVKPANVLVTSTGHAYLTDFGLVKALDAGSDLTRTGEVVGTFDYIAPERIRGQGDGPAADLYSLGCLLYVALTGRPVFEVDGTERKLWAHLSEPPPTVPGFEAVLERALAKDPAERFESGAALGAAALAAAGAGSDAALGAGAAVVGAAVADAALAGALDA</sequence>
<dbReference type="EMBL" id="JAPDDP010000084">
    <property type="protein sequence ID" value="MDA0184731.1"/>
    <property type="molecule type" value="Genomic_DNA"/>
</dbReference>
<evidence type="ECO:0000313" key="10">
    <source>
        <dbReference type="Proteomes" id="UP001147653"/>
    </source>
</evidence>
<evidence type="ECO:0000256" key="1">
    <source>
        <dbReference type="ARBA" id="ARBA00012513"/>
    </source>
</evidence>
<protein>
    <recommendedName>
        <fullName evidence="1">non-specific serine/threonine protein kinase</fullName>
        <ecNumber evidence="1">2.7.11.1</ecNumber>
    </recommendedName>
</protein>
<evidence type="ECO:0000256" key="2">
    <source>
        <dbReference type="ARBA" id="ARBA00022527"/>
    </source>
</evidence>
<dbReference type="AlphaFoldDB" id="A0A9X3SCI5"/>
<keyword evidence="10" id="KW-1185">Reference proteome</keyword>
<keyword evidence="2 9" id="KW-0723">Serine/threonine-protein kinase</keyword>
<keyword evidence="4 7" id="KW-0547">Nucleotide-binding</keyword>
<evidence type="ECO:0000256" key="3">
    <source>
        <dbReference type="ARBA" id="ARBA00022679"/>
    </source>
</evidence>
<dbReference type="PANTHER" id="PTHR43289:SF6">
    <property type="entry name" value="SERINE_THREONINE-PROTEIN KINASE NEKL-3"/>
    <property type="match status" value="1"/>
</dbReference>
<reference evidence="9" key="1">
    <citation type="submission" date="2022-10" db="EMBL/GenBank/DDBJ databases">
        <title>The WGS of Solirubrobacter phytolaccae KCTC 29190.</title>
        <authorList>
            <person name="Jiang Z."/>
        </authorList>
    </citation>
    <scope>NUCLEOTIDE SEQUENCE</scope>
    <source>
        <strain evidence="9">KCTC 29190</strain>
    </source>
</reference>
<dbReference type="InterPro" id="IPR017441">
    <property type="entry name" value="Protein_kinase_ATP_BS"/>
</dbReference>
<dbReference type="PROSITE" id="PS00108">
    <property type="entry name" value="PROTEIN_KINASE_ST"/>
    <property type="match status" value="1"/>
</dbReference>
<dbReference type="PANTHER" id="PTHR43289">
    <property type="entry name" value="MITOGEN-ACTIVATED PROTEIN KINASE KINASE KINASE 20-RELATED"/>
    <property type="match status" value="1"/>
</dbReference>
<evidence type="ECO:0000256" key="7">
    <source>
        <dbReference type="PROSITE-ProRule" id="PRU10141"/>
    </source>
</evidence>
<dbReference type="InterPro" id="IPR011009">
    <property type="entry name" value="Kinase-like_dom_sf"/>
</dbReference>
<dbReference type="RefSeq" id="WP_270029184.1">
    <property type="nucleotide sequence ID" value="NZ_JAPDDP010000084.1"/>
</dbReference>
<evidence type="ECO:0000256" key="6">
    <source>
        <dbReference type="ARBA" id="ARBA00022840"/>
    </source>
</evidence>
<dbReference type="Proteomes" id="UP001147653">
    <property type="component" value="Unassembled WGS sequence"/>
</dbReference>
<dbReference type="SUPFAM" id="SSF56112">
    <property type="entry name" value="Protein kinase-like (PK-like)"/>
    <property type="match status" value="1"/>
</dbReference>
<dbReference type="EC" id="2.7.11.1" evidence="1"/>
<dbReference type="Gene3D" id="1.10.510.10">
    <property type="entry name" value="Transferase(Phosphotransferase) domain 1"/>
    <property type="match status" value="1"/>
</dbReference>
<feature type="binding site" evidence="7">
    <location>
        <position position="34"/>
    </location>
    <ligand>
        <name>ATP</name>
        <dbReference type="ChEBI" id="CHEBI:30616"/>
    </ligand>
</feature>
<name>A0A9X3SCI5_9ACTN</name>
<dbReference type="PROSITE" id="PS50011">
    <property type="entry name" value="PROTEIN_KINASE_DOM"/>
    <property type="match status" value="1"/>
</dbReference>
<evidence type="ECO:0000259" key="8">
    <source>
        <dbReference type="PROSITE" id="PS50011"/>
    </source>
</evidence>